<dbReference type="GO" id="GO:0016020">
    <property type="term" value="C:membrane"/>
    <property type="evidence" value="ECO:0007669"/>
    <property type="project" value="InterPro"/>
</dbReference>
<organism evidence="6 7">
    <name type="scientific">Sulfurimonas aquatica</name>
    <dbReference type="NCBI Taxonomy" id="2672570"/>
    <lineage>
        <taxon>Bacteria</taxon>
        <taxon>Pseudomonadati</taxon>
        <taxon>Campylobacterota</taxon>
        <taxon>Epsilonproteobacteria</taxon>
        <taxon>Campylobacterales</taxon>
        <taxon>Sulfurimonadaceae</taxon>
        <taxon>Sulfurimonas</taxon>
    </lineage>
</organism>
<reference evidence="6" key="1">
    <citation type="submission" date="2019-11" db="EMBL/GenBank/DDBJ databases">
        <authorList>
            <person name="Kojima H."/>
        </authorList>
    </citation>
    <scope>NUCLEOTIDE SEQUENCE</scope>
    <source>
        <strain evidence="6">H1576</strain>
    </source>
</reference>
<dbReference type="PANTHER" id="PTHR32089:SF112">
    <property type="entry name" value="LYSOZYME-LIKE PROTEIN-RELATED"/>
    <property type="match status" value="1"/>
</dbReference>
<dbReference type="InterPro" id="IPR004089">
    <property type="entry name" value="MCPsignal_dom"/>
</dbReference>
<dbReference type="PROSITE" id="PS50111">
    <property type="entry name" value="CHEMOTAXIS_TRANSDUC_2"/>
    <property type="match status" value="2"/>
</dbReference>
<dbReference type="PANTHER" id="PTHR32089">
    <property type="entry name" value="METHYL-ACCEPTING CHEMOTAXIS PROTEIN MCPB"/>
    <property type="match status" value="1"/>
</dbReference>
<feature type="region of interest" description="Disordered" evidence="4">
    <location>
        <begin position="1"/>
        <end position="29"/>
    </location>
</feature>
<protein>
    <submittedName>
        <fullName evidence="6">Methyl-accepting chemotaxis protein</fullName>
    </submittedName>
</protein>
<keyword evidence="1 2" id="KW-0807">Transducer</keyword>
<reference evidence="6" key="2">
    <citation type="submission" date="2021-04" db="EMBL/GenBank/DDBJ databases">
        <title>Isolation and characterization of a novel species of the genus Sulfurimonas.</title>
        <authorList>
            <person name="Fukui M."/>
        </authorList>
    </citation>
    <scope>NUCLEOTIDE SEQUENCE</scope>
    <source>
        <strain evidence="6">H1576</strain>
    </source>
</reference>
<name>A0A975GDG6_9BACT</name>
<keyword evidence="7" id="KW-1185">Reference proteome</keyword>
<dbReference type="EMBL" id="CP046072">
    <property type="protein sequence ID" value="QSZ42294.1"/>
    <property type="molecule type" value="Genomic_DNA"/>
</dbReference>
<evidence type="ECO:0000259" key="5">
    <source>
        <dbReference type="PROSITE" id="PS50111"/>
    </source>
</evidence>
<dbReference type="Gene3D" id="1.10.287.950">
    <property type="entry name" value="Methyl-accepting chemotaxis protein"/>
    <property type="match status" value="2"/>
</dbReference>
<feature type="coiled-coil region" evidence="3">
    <location>
        <begin position="303"/>
        <end position="371"/>
    </location>
</feature>
<dbReference type="RefSeq" id="WP_207561110.1">
    <property type="nucleotide sequence ID" value="NZ_CP046072.1"/>
</dbReference>
<evidence type="ECO:0000313" key="6">
    <source>
        <dbReference type="EMBL" id="QSZ42294.1"/>
    </source>
</evidence>
<gene>
    <name evidence="6" type="ORF">GJV85_09305</name>
</gene>
<dbReference type="KEGG" id="saqt:GJV85_09305"/>
<dbReference type="SUPFAM" id="SSF58104">
    <property type="entry name" value="Methyl-accepting chemotaxis protein (MCP) signaling domain"/>
    <property type="match status" value="2"/>
</dbReference>
<feature type="domain" description="Methyl-accepting transducer" evidence="5">
    <location>
        <begin position="329"/>
        <end position="586"/>
    </location>
</feature>
<evidence type="ECO:0000256" key="3">
    <source>
        <dbReference type="SAM" id="Coils"/>
    </source>
</evidence>
<sequence length="630" mass="66829">MALMKKSGSGTSSAVIAPSSGTDKRKQRTLAKQQQISESIAGVSMSILENAQESVSAIEELKSSMEQIATAAEENSGASEQALSNVKGINTNIGRMASTIESVTNSTLAAGDNIMAAVNKINTSVDRMATAVNVAKESSTKSEELKESSQNIGNAVGFIAKIADQTNLLALNAAIEASRAKEHGKGFAVVADETRSLAGESEKNAEFISELVNKIQSSIDSIIRSIGSTTNIIADNGSKGNELSLKMEELTKIAVYSVEASRSIGSYTSQLGNSIDKINAGSQEIAVASSQIALSVETTLNSIEIQSDALSQTEDDIKELSNLAEELKYSTDTMKSAEDIALSADTISGSMDDIQNALEDVTASLNQMEEASQSTNQSALNNKELIQSGLLTAKDIDKLIEIARRNFDLLKISFNELKSSVIGIKTSFADSIAQGNSAASELNVIVKETKSVDKTVGNISNSIVQLNMLAISGSIEAARAGDFGKGFAVVSADIRNLAKDSESNTEKINDIVESMNSEIDTVKGDWSDLLHSQGLEETNINSLVEDIVTITDMLVDLLDKYTGLKAANDQNLEGMNQVMIGINEIQKAVELSARNAMESRKASELIIDTVTHIGEGVEELAVMADELQQG</sequence>
<accession>A0A975GDG6</accession>
<evidence type="ECO:0000256" key="1">
    <source>
        <dbReference type="ARBA" id="ARBA00023224"/>
    </source>
</evidence>
<dbReference type="Pfam" id="PF00015">
    <property type="entry name" value="MCPsignal"/>
    <property type="match status" value="2"/>
</dbReference>
<dbReference type="SMART" id="SM00283">
    <property type="entry name" value="MA"/>
    <property type="match status" value="1"/>
</dbReference>
<dbReference type="Proteomes" id="UP000671852">
    <property type="component" value="Chromosome"/>
</dbReference>
<proteinExistence type="predicted"/>
<evidence type="ECO:0000256" key="2">
    <source>
        <dbReference type="PROSITE-ProRule" id="PRU00284"/>
    </source>
</evidence>
<evidence type="ECO:0000313" key="7">
    <source>
        <dbReference type="Proteomes" id="UP000671852"/>
    </source>
</evidence>
<keyword evidence="3" id="KW-0175">Coiled coil</keyword>
<feature type="domain" description="Methyl-accepting transducer" evidence="5">
    <location>
        <begin position="50"/>
        <end position="300"/>
    </location>
</feature>
<dbReference type="AlphaFoldDB" id="A0A975GDG6"/>
<evidence type="ECO:0000256" key="4">
    <source>
        <dbReference type="SAM" id="MobiDB-lite"/>
    </source>
</evidence>
<dbReference type="GO" id="GO:0007165">
    <property type="term" value="P:signal transduction"/>
    <property type="evidence" value="ECO:0007669"/>
    <property type="project" value="UniProtKB-KW"/>
</dbReference>